<evidence type="ECO:0008006" key="3">
    <source>
        <dbReference type="Google" id="ProtNLM"/>
    </source>
</evidence>
<accession>A0ABV4TJV2</accession>
<name>A0ABV4TJV2_9FLAO</name>
<proteinExistence type="predicted"/>
<comment type="caution">
    <text evidence="1">The sequence shown here is derived from an EMBL/GenBank/DDBJ whole genome shotgun (WGS) entry which is preliminary data.</text>
</comment>
<protein>
    <recommendedName>
        <fullName evidence="3">Right handed beta helix domain-containing protein</fullName>
    </recommendedName>
</protein>
<evidence type="ECO:0000313" key="1">
    <source>
        <dbReference type="EMBL" id="MFA9193231.1"/>
    </source>
</evidence>
<dbReference type="SMART" id="SM00710">
    <property type="entry name" value="PbH1"/>
    <property type="match status" value="10"/>
</dbReference>
<evidence type="ECO:0000313" key="2">
    <source>
        <dbReference type="Proteomes" id="UP001574170"/>
    </source>
</evidence>
<sequence>MKKILLILFLLPFLGLAQVDLVQWNGSTDLVPTILNNNIVASNVTGAGITGPTPGYDGITGTGWPTGNAIDTGKYFQITLNPILDGAVVLNEIRFTYKGTYNSFQVRYSKAADFSSPTTLTTVTNAASNNSPTVVSLTNPITVNAGEKIYIRFYAYNGGGSWKLMDGNLLKLRGTVTTPSRMIGDYVIGNASGASFPTISSALKALMDVGARGDVRFLLDNILYNTSTNETFPIVISPYVGNDLYKVTFKPNTGKTVTIAASNNTINNNNNTVTSVFKLNGVDRVVFDGSNSENGTSKDLTLDNTNSSNNSRTVIWIASENSTNGSNNNEIKNVIIRQHTKYNGSQDRSMGIFAGGTSDVISQAEAANSNITVSNVEFKKVGLAIYVNGNNDNSKLSSNWVVKNNIIGNDSSDNSLKPYCGVDFSNVKDYEVSNNDIKGIVNDINQSFSGRHAAIWITGNSNGSIFNNKIANLSNSLGNGTPQSRGIYINSSNNLIYNNFISNVYSSVGPGGNGVYINSGSANKIYYNTIVMNNNSNPSGSSCLYINGGSVLEIKNNIFYNTQTIGSQYAVYSRVANSAFTAIDYNDYYAATIGYLGSARTTLANWRTATGKDVQSIDILPVFVSSTDLHLSNGENSKLKAATPISGITTDIDGDTRDITTPYIGADEIKCTFLTKWNGESWFPGAPSIDSKVVFVENYNENEDETKLDENRELIEACSCEVTASFKVVIKKGRTLKVVNEVKVATGAELIFENNASLVQVNEDPNINSGNIIYKRETGILNRYDFTYWSSPVAGMTLGILSPTTFFDKYFSYMNVNAWALESRATDMKEGVGYSVRAPQSYKTTGSIEIYKATFTGVPHNGLVTLTSLAGSQAHLLGNPYPSAIDADVFLNLNSDLNVPEEQRVLEGTLYFWTHNSPPSDAIPGDKKYNYTTADYATYNRTGGVGNGPKALAASTGGTPPTGNIAAGQGFFAPTKAGGNVVFKNTMRISGGASGTDNAQFFKLSTNSKTTTTVAKTEKNRIWLNLTNNEGAFKQTLIGYITGATNNYDGGFDGMTYDGNQYVDFYSVNNEVNLAIQGRALPFVKKDSVALGYKSTIKGEFQISIDQTDGVLTTQNVFLEDKDLKVVHDLKKEAYTFSTEKGAFNNRFVLRYADKNAVDEVIVPETPGQESNAAVIVSVKDGEIKINATTTKLDKVVVYDMAGRKLFQKNKVDANVFFISRLVWNHQALVVDIVLTDGTKHSRKIIN</sequence>
<dbReference type="SUPFAM" id="SSF51126">
    <property type="entry name" value="Pectin lyase-like"/>
    <property type="match status" value="1"/>
</dbReference>
<reference evidence="1 2" key="1">
    <citation type="submission" date="2024-04" db="EMBL/GenBank/DDBJ databases">
        <title>New Clade of Flavobacterium.</title>
        <authorList>
            <person name="Matos L."/>
            <person name="Proenca D.N."/>
            <person name="Fransisco R.M."/>
            <person name="Chung A.P."/>
            <person name="Maccario L."/>
            <person name="Sorensen S.J."/>
            <person name="Morais P.V."/>
        </authorList>
    </citation>
    <scope>NUCLEOTIDE SEQUENCE [LARGE SCALE GENOMIC DNA]</scope>
    <source>
        <strain evidence="1 2">FBOR7N2.3</strain>
    </source>
</reference>
<dbReference type="InterPro" id="IPR011050">
    <property type="entry name" value="Pectin_lyase_fold/virulence"/>
</dbReference>
<dbReference type="InterPro" id="IPR006626">
    <property type="entry name" value="PbH1"/>
</dbReference>
<dbReference type="Gene3D" id="2.60.120.260">
    <property type="entry name" value="Galactose-binding domain-like"/>
    <property type="match status" value="1"/>
</dbReference>
<dbReference type="RefSeq" id="WP_373390310.1">
    <property type="nucleotide sequence ID" value="NZ_JBCFQJ010000004.1"/>
</dbReference>
<dbReference type="EMBL" id="JBCFQK010000002">
    <property type="protein sequence ID" value="MFA9193231.1"/>
    <property type="molecule type" value="Genomic_DNA"/>
</dbReference>
<dbReference type="Proteomes" id="UP001574170">
    <property type="component" value="Unassembled WGS sequence"/>
</dbReference>
<organism evidence="1 2">
    <name type="scientific">Flavobacterium magnesitis</name>
    <dbReference type="NCBI Taxonomy" id="3138077"/>
    <lineage>
        <taxon>Bacteria</taxon>
        <taxon>Pseudomonadati</taxon>
        <taxon>Bacteroidota</taxon>
        <taxon>Flavobacteriia</taxon>
        <taxon>Flavobacteriales</taxon>
        <taxon>Flavobacteriaceae</taxon>
        <taxon>Flavobacterium</taxon>
    </lineage>
</organism>
<gene>
    <name evidence="1" type="ORF">AAGV33_02350</name>
</gene>
<keyword evidence="2" id="KW-1185">Reference proteome</keyword>